<accession>A0AAQ3X8P7</accession>
<organism evidence="1 2">
    <name type="scientific">Paspalum notatum var. saurae</name>
    <dbReference type="NCBI Taxonomy" id="547442"/>
    <lineage>
        <taxon>Eukaryota</taxon>
        <taxon>Viridiplantae</taxon>
        <taxon>Streptophyta</taxon>
        <taxon>Embryophyta</taxon>
        <taxon>Tracheophyta</taxon>
        <taxon>Spermatophyta</taxon>
        <taxon>Magnoliopsida</taxon>
        <taxon>Liliopsida</taxon>
        <taxon>Poales</taxon>
        <taxon>Poaceae</taxon>
        <taxon>PACMAD clade</taxon>
        <taxon>Panicoideae</taxon>
        <taxon>Andropogonodae</taxon>
        <taxon>Paspaleae</taxon>
        <taxon>Paspalinae</taxon>
        <taxon>Paspalum</taxon>
    </lineage>
</organism>
<name>A0AAQ3X8P7_PASNO</name>
<dbReference type="PANTHER" id="PTHR33116">
    <property type="entry name" value="REVERSE TRANSCRIPTASE ZINC-BINDING DOMAIN-CONTAINING PROTEIN-RELATED-RELATED"/>
    <property type="match status" value="1"/>
</dbReference>
<dbReference type="Proteomes" id="UP001341281">
    <property type="component" value="Chromosome 08"/>
</dbReference>
<evidence type="ECO:0000313" key="2">
    <source>
        <dbReference type="Proteomes" id="UP001341281"/>
    </source>
</evidence>
<evidence type="ECO:0000313" key="1">
    <source>
        <dbReference type="EMBL" id="WVZ90591.1"/>
    </source>
</evidence>
<dbReference type="EMBL" id="CP144752">
    <property type="protein sequence ID" value="WVZ90591.1"/>
    <property type="molecule type" value="Genomic_DNA"/>
</dbReference>
<keyword evidence="2" id="KW-1185">Reference proteome</keyword>
<gene>
    <name evidence="1" type="ORF">U9M48_036878</name>
</gene>
<protein>
    <submittedName>
        <fullName evidence="1">Uncharacterized protein</fullName>
    </submittedName>
</protein>
<proteinExistence type="predicted"/>
<dbReference type="AlphaFoldDB" id="A0AAQ3X8P7"/>
<sequence>MDHDSEEAMNMKLLLCAFEQLSVGSFPFRYLGIPMHYRKLRNADWRTIEERFENRLSSWKGKLLSQNDQHKKKYRIARWEIVCMPKYQGGLGILDLDTQNKCLLGKWLFKLTNEDGLWQRLLRNKYLRNKILTQLEKKPGDSILEQFNGDKRSIPKPRILNFRKWDPD</sequence>
<reference evidence="1 2" key="1">
    <citation type="submission" date="2024-02" db="EMBL/GenBank/DDBJ databases">
        <title>High-quality chromosome-scale genome assembly of Pensacola bahiagrass (Paspalum notatum Flugge var. saurae).</title>
        <authorList>
            <person name="Vega J.M."/>
            <person name="Podio M."/>
            <person name="Orjuela J."/>
            <person name="Siena L.A."/>
            <person name="Pessino S.C."/>
            <person name="Combes M.C."/>
            <person name="Mariac C."/>
            <person name="Albertini E."/>
            <person name="Pupilli F."/>
            <person name="Ortiz J.P.A."/>
            <person name="Leblanc O."/>
        </authorList>
    </citation>
    <scope>NUCLEOTIDE SEQUENCE [LARGE SCALE GENOMIC DNA]</scope>
    <source>
        <strain evidence="1">R1</strain>
        <tissue evidence="1">Leaf</tissue>
    </source>
</reference>
<dbReference type="PANTHER" id="PTHR33116:SF87">
    <property type="entry name" value="OS01G0158850 PROTEIN"/>
    <property type="match status" value="1"/>
</dbReference>